<dbReference type="GO" id="GO:0016887">
    <property type="term" value="F:ATP hydrolysis activity"/>
    <property type="evidence" value="ECO:0007669"/>
    <property type="project" value="InterPro"/>
</dbReference>
<dbReference type="SUPFAM" id="SSF52540">
    <property type="entry name" value="P-loop containing nucleoside triphosphate hydrolases"/>
    <property type="match status" value="1"/>
</dbReference>
<name>A0A6F9D778_9ASCI</name>
<dbReference type="GO" id="GO:0005524">
    <property type="term" value="F:ATP binding"/>
    <property type="evidence" value="ECO:0007669"/>
    <property type="project" value="UniProtKB-KW"/>
</dbReference>
<dbReference type="Gene3D" id="1.10.8.60">
    <property type="match status" value="1"/>
</dbReference>
<dbReference type="InterPro" id="IPR041569">
    <property type="entry name" value="AAA_lid_3"/>
</dbReference>
<organism evidence="12">
    <name type="scientific">Phallusia mammillata</name>
    <dbReference type="NCBI Taxonomy" id="59560"/>
    <lineage>
        <taxon>Eukaryota</taxon>
        <taxon>Metazoa</taxon>
        <taxon>Chordata</taxon>
        <taxon>Tunicata</taxon>
        <taxon>Ascidiacea</taxon>
        <taxon>Phlebobranchia</taxon>
        <taxon>Ascidiidae</taxon>
        <taxon>Phallusia</taxon>
    </lineage>
</organism>
<dbReference type="InterPro" id="IPR003959">
    <property type="entry name" value="ATPase_AAA_core"/>
</dbReference>
<evidence type="ECO:0000256" key="9">
    <source>
        <dbReference type="ARBA" id="ARBA00048588"/>
    </source>
</evidence>
<evidence type="ECO:0000256" key="10">
    <source>
        <dbReference type="RuleBase" id="RU003651"/>
    </source>
</evidence>
<dbReference type="InterPro" id="IPR027417">
    <property type="entry name" value="P-loop_NTPase"/>
</dbReference>
<dbReference type="GO" id="GO:0140570">
    <property type="term" value="P:extraction of mislocalized protein from mitochondrial outer membrane"/>
    <property type="evidence" value="ECO:0007669"/>
    <property type="project" value="TreeGrafter"/>
</dbReference>
<dbReference type="AlphaFoldDB" id="A0A6F9D778"/>
<evidence type="ECO:0000256" key="1">
    <source>
        <dbReference type="ARBA" id="ARBA00004549"/>
    </source>
</evidence>
<gene>
    <name evidence="12" type="primary">Atad1</name>
</gene>
<dbReference type="GO" id="GO:0005778">
    <property type="term" value="C:peroxisomal membrane"/>
    <property type="evidence" value="ECO:0007669"/>
    <property type="project" value="UniProtKB-SubCell"/>
</dbReference>
<feature type="domain" description="AAA+ ATPase" evidence="11">
    <location>
        <begin position="134"/>
        <end position="272"/>
    </location>
</feature>
<evidence type="ECO:0000256" key="5">
    <source>
        <dbReference type="ARBA" id="ARBA00022840"/>
    </source>
</evidence>
<dbReference type="PANTHER" id="PTHR45644:SF3">
    <property type="entry name" value="FI08533P-RELATED"/>
    <property type="match status" value="1"/>
</dbReference>
<evidence type="ECO:0000256" key="7">
    <source>
        <dbReference type="ARBA" id="ARBA00038383"/>
    </source>
</evidence>
<proteinExistence type="evidence at transcript level"/>
<evidence type="ECO:0000256" key="3">
    <source>
        <dbReference type="ARBA" id="ARBA00022741"/>
    </source>
</evidence>
<keyword evidence="4" id="KW-1000">Mitochondrion outer membrane</keyword>
<evidence type="ECO:0000256" key="6">
    <source>
        <dbReference type="ARBA" id="ARBA00023128"/>
    </source>
</evidence>
<reference evidence="12" key="1">
    <citation type="submission" date="2020-04" db="EMBL/GenBank/DDBJ databases">
        <authorList>
            <person name="Neveu A P."/>
        </authorList>
    </citation>
    <scope>NUCLEOTIDE SEQUENCE</scope>
    <source>
        <tissue evidence="12">Whole embryo</tissue>
    </source>
</reference>
<evidence type="ECO:0000313" key="12">
    <source>
        <dbReference type="EMBL" id="CAB3224003.1"/>
    </source>
</evidence>
<accession>A0A6F9D778</accession>
<comment type="subcellular location">
    <subcellularLocation>
        <location evidence="2">Mitochondrion outer membrane</location>
        <topology evidence="2">Single-pass membrane protein</topology>
    </subcellularLocation>
    <subcellularLocation>
        <location evidence="1">Peroxisome membrane</location>
        <topology evidence="1">Single-pass membrane protein</topology>
    </subcellularLocation>
</comment>
<dbReference type="InterPro" id="IPR003960">
    <property type="entry name" value="ATPase_AAA_CS"/>
</dbReference>
<dbReference type="PANTHER" id="PTHR45644">
    <property type="entry name" value="AAA ATPASE, PUTATIVE (AFU_ORTHOLOGUE AFUA_2G12920)-RELATED-RELATED"/>
    <property type="match status" value="1"/>
</dbReference>
<dbReference type="GO" id="GO:0005741">
    <property type="term" value="C:mitochondrial outer membrane"/>
    <property type="evidence" value="ECO:0007669"/>
    <property type="project" value="UniProtKB-SubCell"/>
</dbReference>
<evidence type="ECO:0000256" key="2">
    <source>
        <dbReference type="ARBA" id="ARBA00004572"/>
    </source>
</evidence>
<dbReference type="PROSITE" id="PS00674">
    <property type="entry name" value="AAA"/>
    <property type="match status" value="1"/>
</dbReference>
<comment type="similarity">
    <text evidence="7">Belongs to the AAA ATPase family. MSP1 subfamily.</text>
</comment>
<dbReference type="Gene3D" id="3.40.50.300">
    <property type="entry name" value="P-loop containing nucleotide triphosphate hydrolases"/>
    <property type="match status" value="1"/>
</dbReference>
<evidence type="ECO:0000256" key="8">
    <source>
        <dbReference type="ARBA" id="ARBA00040718"/>
    </source>
</evidence>
<dbReference type="InterPro" id="IPR051701">
    <property type="entry name" value="Mito_OM_Translocase_MSP1"/>
</dbReference>
<keyword evidence="5 10" id="KW-0067">ATP-binding</keyword>
<evidence type="ECO:0000256" key="4">
    <source>
        <dbReference type="ARBA" id="ARBA00022787"/>
    </source>
</evidence>
<dbReference type="InterPro" id="IPR003593">
    <property type="entry name" value="AAA+_ATPase"/>
</dbReference>
<sequence>MKLEITDIETGDPASRAQIFNLVVRIICTGAAGYFLYKYVDKLINIVDPTKKQKKASEEKAQELLKQLGKGNIKDLKLTEYELNIASQLIIPKDIPVSWRHIGGLNDIIEQIKETIILPFHRRDIFKQCKLFMPPKGILLYGPPGCGKTMIAKATAKEAGCTFINIEVQQLTDKWYGESQKLAAAVFSLAHKLQPAIIFIDEIDVFLQMRSDRDHEVTAMMKATFMSLWDGLSSDNESQVMVMGATNRPRQIDQAILRRMPIRLNVPMPDVQQRAKILEIVLAAERLDPTVNLSELAITLNGFSGSDIGEMCRHASVARVHEHLKSERDSEMAELRAIHMEDLEKASKVMQKSKCSEVPYLFPQSVEISE</sequence>
<protein>
    <recommendedName>
        <fullName evidence="8">Outer mitochondrial transmembrane helix translocase</fullName>
    </recommendedName>
</protein>
<dbReference type="FunFam" id="3.40.50.300:FF:000538">
    <property type="entry name" value="ATPase family AAA domain-containing protein 1"/>
    <property type="match status" value="1"/>
</dbReference>
<keyword evidence="3 10" id="KW-0547">Nucleotide-binding</keyword>
<dbReference type="EMBL" id="LR783127">
    <property type="protein sequence ID" value="CAB3224003.1"/>
    <property type="molecule type" value="mRNA"/>
</dbReference>
<keyword evidence="4" id="KW-0472">Membrane</keyword>
<dbReference type="Pfam" id="PF00004">
    <property type="entry name" value="AAA"/>
    <property type="match status" value="1"/>
</dbReference>
<dbReference type="SMART" id="SM00382">
    <property type="entry name" value="AAA"/>
    <property type="match status" value="1"/>
</dbReference>
<evidence type="ECO:0000259" key="11">
    <source>
        <dbReference type="SMART" id="SM00382"/>
    </source>
</evidence>
<keyword evidence="6" id="KW-0496">Mitochondrion</keyword>
<comment type="catalytic activity">
    <reaction evidence="9">
        <text>[protein]-with a C-terminal TM segment(out) + ATP + H2O = [protein]-with a C-terminal TM segment(in) + ADP + phosphate + H(+)</text>
        <dbReference type="Rhea" id="RHEA:66168"/>
        <dbReference type="Rhea" id="RHEA-COMP:16963"/>
        <dbReference type="ChEBI" id="CHEBI:15377"/>
        <dbReference type="ChEBI" id="CHEBI:15378"/>
        <dbReference type="ChEBI" id="CHEBI:30616"/>
        <dbReference type="ChEBI" id="CHEBI:43474"/>
        <dbReference type="ChEBI" id="CHEBI:90782"/>
        <dbReference type="ChEBI" id="CHEBI:456216"/>
    </reaction>
</comment>
<dbReference type="Pfam" id="PF17862">
    <property type="entry name" value="AAA_lid_3"/>
    <property type="match status" value="1"/>
</dbReference>